<gene>
    <name evidence="1" type="ORF">FNL38_1011029</name>
</gene>
<dbReference type="AlphaFoldDB" id="A0A652YYA4"/>
<organism evidence="1">
    <name type="scientific">Nocardia globerula</name>
    <dbReference type="NCBI Taxonomy" id="1818"/>
    <lineage>
        <taxon>Bacteria</taxon>
        <taxon>Bacillati</taxon>
        <taxon>Actinomycetota</taxon>
        <taxon>Actinomycetes</taxon>
        <taxon>Mycobacteriales</taxon>
        <taxon>Nocardiaceae</taxon>
        <taxon>Nocardia</taxon>
    </lineage>
</organism>
<protein>
    <submittedName>
        <fullName evidence="1">Uncharacterized protein</fullName>
    </submittedName>
</protein>
<dbReference type="EMBL" id="VNIQ01000001">
    <property type="protein sequence ID" value="TYQ08654.1"/>
    <property type="molecule type" value="Genomic_DNA"/>
</dbReference>
<name>A0A652YYA4_NOCGL</name>
<reference evidence="1" key="1">
    <citation type="submission" date="2019-07" db="EMBL/GenBank/DDBJ databases">
        <title>Genomic Encyclopedia of Type Strains, Phase IV (KMG-IV): sequencing the most valuable type-strain genomes for metagenomic binning, comparative biology and taxonomic classification.</title>
        <authorList>
            <person name="Goeker M."/>
        </authorList>
    </citation>
    <scope>NUCLEOTIDE SEQUENCE</scope>
    <source>
        <strain evidence="1">DSM 44596</strain>
    </source>
</reference>
<evidence type="ECO:0000313" key="1">
    <source>
        <dbReference type="EMBL" id="TYQ08654.1"/>
    </source>
</evidence>
<sequence>MTSKPDDSETPEETVTVVLRDHSNAWPPKPNETAEMSAIAADHWDERLWRRGAF</sequence>
<comment type="caution">
    <text evidence="1">The sequence shown here is derived from an EMBL/GenBank/DDBJ whole genome shotgun (WGS) entry which is preliminary data.</text>
</comment>
<accession>A0A652YYA4</accession>
<proteinExistence type="predicted"/>